<dbReference type="PANTHER" id="PTHR42852">
    <property type="entry name" value="THIOL:DISULFIDE INTERCHANGE PROTEIN DSBE"/>
    <property type="match status" value="1"/>
</dbReference>
<evidence type="ECO:0000313" key="3">
    <source>
        <dbReference type="Proteomes" id="UP001262410"/>
    </source>
</evidence>
<reference evidence="2 3" key="1">
    <citation type="submission" date="2023-07" db="EMBL/GenBank/DDBJ databases">
        <title>Sorghum-associated microbial communities from plants grown in Nebraska, USA.</title>
        <authorList>
            <person name="Schachtman D."/>
        </authorList>
    </citation>
    <scope>NUCLEOTIDE SEQUENCE [LARGE SCALE GENOMIC DNA]</scope>
    <source>
        <strain evidence="2 3">584</strain>
    </source>
</reference>
<dbReference type="GO" id="GO:0016853">
    <property type="term" value="F:isomerase activity"/>
    <property type="evidence" value="ECO:0007669"/>
    <property type="project" value="UniProtKB-KW"/>
</dbReference>
<dbReference type="InterPro" id="IPR000866">
    <property type="entry name" value="AhpC/TSA"/>
</dbReference>
<proteinExistence type="predicted"/>
<dbReference type="Proteomes" id="UP001262410">
    <property type="component" value="Unassembled WGS sequence"/>
</dbReference>
<evidence type="ECO:0000313" key="2">
    <source>
        <dbReference type="EMBL" id="MDR6292678.1"/>
    </source>
</evidence>
<name>A0ABU1JVN6_9PROT</name>
<keyword evidence="2" id="KW-0413">Isomerase</keyword>
<sequence length="394" mass="41727">MTLSILASLTGVSAIALAAVSRSVRRGRRRILGAAMVAGAAALWLGFGADLPARWSSAGTTLAMGTTAYAAAPALPGPLGSLLGAPQWLNAPPLRAEDLRGKVVLVNFWTYSCINCLRVLPYVRAWAETYRDRGLVVIGVHTPEFAFEKNVGNVGKAAASLGVGYPVVIDNDFKLWRAFDNEAWPALYFIGADGRVRGRALGEGGYDQSEKLIQQLLSEAGDAPMPDAVAPIAAAGPQVAPDESDLGSGETYVGYDQARGFASPGGVTADAPSLYRGVSALPLNRWSLAGVWTVGGEFATLDQASGRIAYRFHARDLHLVLAPPSPGQSVRFRVRIDGAAPGADHGSDVDAEGWGTVRDDRLYQLVRQAGPVADRTFEIEFLDPGVRAYVFTFG</sequence>
<dbReference type="EMBL" id="JAVDPW010000009">
    <property type="protein sequence ID" value="MDR6292678.1"/>
    <property type="molecule type" value="Genomic_DNA"/>
</dbReference>
<accession>A0ABU1JVN6</accession>
<dbReference type="InterPro" id="IPR036249">
    <property type="entry name" value="Thioredoxin-like_sf"/>
</dbReference>
<dbReference type="PANTHER" id="PTHR42852:SF13">
    <property type="entry name" value="PROTEIN DIPZ"/>
    <property type="match status" value="1"/>
</dbReference>
<comment type="caution">
    <text evidence="2">The sequence shown here is derived from an EMBL/GenBank/DDBJ whole genome shotgun (WGS) entry which is preliminary data.</text>
</comment>
<dbReference type="Pfam" id="PF00578">
    <property type="entry name" value="AhpC-TSA"/>
    <property type="match status" value="1"/>
</dbReference>
<dbReference type="InterPro" id="IPR041017">
    <property type="entry name" value="Thioredoxin_10"/>
</dbReference>
<dbReference type="CDD" id="cd03012">
    <property type="entry name" value="TlpA_like_DipZ_like"/>
    <property type="match status" value="1"/>
</dbReference>
<dbReference type="Gene3D" id="3.40.30.10">
    <property type="entry name" value="Glutaredoxin"/>
    <property type="match status" value="1"/>
</dbReference>
<protein>
    <submittedName>
        <fullName evidence="2">Thiol-disulfide isomerase/thioredoxin</fullName>
    </submittedName>
</protein>
<dbReference type="InterPro" id="IPR050553">
    <property type="entry name" value="Thioredoxin_ResA/DsbE_sf"/>
</dbReference>
<gene>
    <name evidence="2" type="ORF">E9232_005218</name>
</gene>
<dbReference type="Gene3D" id="2.60.120.260">
    <property type="entry name" value="Galactose-binding domain-like"/>
    <property type="match status" value="1"/>
</dbReference>
<dbReference type="SUPFAM" id="SSF52833">
    <property type="entry name" value="Thioredoxin-like"/>
    <property type="match status" value="1"/>
</dbReference>
<feature type="domain" description="Thioredoxin" evidence="1">
    <location>
        <begin position="62"/>
        <end position="218"/>
    </location>
</feature>
<evidence type="ECO:0000259" key="1">
    <source>
        <dbReference type="PROSITE" id="PS51352"/>
    </source>
</evidence>
<keyword evidence="3" id="KW-1185">Reference proteome</keyword>
<dbReference type="Pfam" id="PF17991">
    <property type="entry name" value="Thioredoxin_10"/>
    <property type="match status" value="1"/>
</dbReference>
<dbReference type="RefSeq" id="WP_309798975.1">
    <property type="nucleotide sequence ID" value="NZ_JAVDPW010000009.1"/>
</dbReference>
<dbReference type="InterPro" id="IPR013766">
    <property type="entry name" value="Thioredoxin_domain"/>
</dbReference>
<dbReference type="PROSITE" id="PS51352">
    <property type="entry name" value="THIOREDOXIN_2"/>
    <property type="match status" value="1"/>
</dbReference>
<organism evidence="2 3">
    <name type="scientific">Inquilinus ginsengisoli</name>
    <dbReference type="NCBI Taxonomy" id="363840"/>
    <lineage>
        <taxon>Bacteria</taxon>
        <taxon>Pseudomonadati</taxon>
        <taxon>Pseudomonadota</taxon>
        <taxon>Alphaproteobacteria</taxon>
        <taxon>Rhodospirillales</taxon>
        <taxon>Rhodospirillaceae</taxon>
        <taxon>Inquilinus</taxon>
    </lineage>
</organism>